<organism evidence="2">
    <name type="scientific">Tanacetum cinerariifolium</name>
    <name type="common">Dalmatian daisy</name>
    <name type="synonym">Chrysanthemum cinerariifolium</name>
    <dbReference type="NCBI Taxonomy" id="118510"/>
    <lineage>
        <taxon>Eukaryota</taxon>
        <taxon>Viridiplantae</taxon>
        <taxon>Streptophyta</taxon>
        <taxon>Embryophyta</taxon>
        <taxon>Tracheophyta</taxon>
        <taxon>Spermatophyta</taxon>
        <taxon>Magnoliopsida</taxon>
        <taxon>eudicotyledons</taxon>
        <taxon>Gunneridae</taxon>
        <taxon>Pentapetalae</taxon>
        <taxon>asterids</taxon>
        <taxon>campanulids</taxon>
        <taxon>Asterales</taxon>
        <taxon>Asteraceae</taxon>
        <taxon>Asteroideae</taxon>
        <taxon>Anthemideae</taxon>
        <taxon>Anthemidinae</taxon>
        <taxon>Tanacetum</taxon>
    </lineage>
</organism>
<reference evidence="2" key="1">
    <citation type="journal article" date="2019" name="Sci. Rep.">
        <title>Draft genome of Tanacetum cinerariifolium, the natural source of mosquito coil.</title>
        <authorList>
            <person name="Yamashiro T."/>
            <person name="Shiraishi A."/>
            <person name="Satake H."/>
            <person name="Nakayama K."/>
        </authorList>
    </citation>
    <scope>NUCLEOTIDE SEQUENCE</scope>
</reference>
<feature type="compositionally biased region" description="Polar residues" evidence="1">
    <location>
        <begin position="63"/>
        <end position="76"/>
    </location>
</feature>
<evidence type="ECO:0000313" key="2">
    <source>
        <dbReference type="EMBL" id="GFA41288.1"/>
    </source>
</evidence>
<protein>
    <submittedName>
        <fullName evidence="2">Uncharacterized protein</fullName>
    </submittedName>
</protein>
<dbReference type="EMBL" id="BKCJ010419587">
    <property type="protein sequence ID" value="GFA41288.1"/>
    <property type="molecule type" value="Genomic_DNA"/>
</dbReference>
<dbReference type="AlphaFoldDB" id="A0A699JL46"/>
<name>A0A699JL46_TANCI</name>
<feature type="non-terminal residue" evidence="2">
    <location>
        <position position="1"/>
    </location>
</feature>
<proteinExistence type="predicted"/>
<feature type="region of interest" description="Disordered" evidence="1">
    <location>
        <begin position="1"/>
        <end position="105"/>
    </location>
</feature>
<gene>
    <name evidence="2" type="ORF">Tci_613260</name>
</gene>
<accession>A0A699JL46</accession>
<evidence type="ECO:0000256" key="1">
    <source>
        <dbReference type="SAM" id="MobiDB-lite"/>
    </source>
</evidence>
<comment type="caution">
    <text evidence="2">The sequence shown here is derived from an EMBL/GenBank/DDBJ whole genome shotgun (WGS) entry which is preliminary data.</text>
</comment>
<sequence length="105" mass="11425">KDEGPFAGSDRGLKKRKTSKYATPTTSPKTKDSSSRSSKGIKSQPKSSGKSVHVDEQEFEVGDTNTPQGQEGNQGNDNDEPKIEFASRRAWFTKPSGPQEPTNPD</sequence>